<protein>
    <recommendedName>
        <fullName evidence="6">L domain-like protein</fullName>
    </recommendedName>
</protein>
<accession>A0ABP1DUR5</accession>
<proteinExistence type="predicted"/>
<evidence type="ECO:0000256" key="2">
    <source>
        <dbReference type="SAM" id="MobiDB-lite"/>
    </source>
</evidence>
<dbReference type="InterPro" id="IPR053211">
    <property type="entry name" value="DNA_repair-toleration"/>
</dbReference>
<reference evidence="5" key="1">
    <citation type="submission" date="2024-04" db="EMBL/GenBank/DDBJ databases">
        <authorList>
            <person name="Shaw F."/>
            <person name="Minotto A."/>
        </authorList>
    </citation>
    <scope>NUCLEOTIDE SEQUENCE [LARGE SCALE GENOMIC DNA]</scope>
</reference>
<evidence type="ECO:0008006" key="6">
    <source>
        <dbReference type="Google" id="ProtNLM"/>
    </source>
</evidence>
<dbReference type="Gene3D" id="3.80.10.10">
    <property type="entry name" value="Ribonuclease Inhibitor"/>
    <property type="match status" value="1"/>
</dbReference>
<name>A0ABP1DUR5_9APHY</name>
<feature type="region of interest" description="Disordered" evidence="2">
    <location>
        <begin position="70"/>
        <end position="97"/>
    </location>
</feature>
<gene>
    <name evidence="4" type="ORF">GFSPODELE1_LOCUS8392</name>
</gene>
<dbReference type="PANTHER" id="PTHR48060:SF18">
    <property type="entry name" value="PROTEIN KINASE, PLANT-TYPE, PUTATIVE-RELATED"/>
    <property type="match status" value="1"/>
</dbReference>
<evidence type="ECO:0000256" key="3">
    <source>
        <dbReference type="SAM" id="Phobius"/>
    </source>
</evidence>
<keyword evidence="5" id="KW-1185">Reference proteome</keyword>
<feature type="compositionally biased region" description="Low complexity" evidence="2">
    <location>
        <begin position="86"/>
        <end position="97"/>
    </location>
</feature>
<keyword evidence="1" id="KW-0732">Signal</keyword>
<sequence length="521" mass="56210">MKRMSRLTTFCREGLNRHDRYPNFLSRDPNLSIAIPPQDFPVETSRFSPESPPLLPIPSRAGSMWTTATTMRSPTPKAKDVEANRPQSPQKSPSSPSSIFCARFTKLFFDVRTLMKDRDVELVPIQPAHLPPWQPLNVEKRSCCQDCLCHRPKERSRRYKLLICLLVIIILYLLGNVSFLNARVIKLSSSSTSTDKRTASTSKTLSADAQECLSQYNVNAPSDPSGYPCSSCLPVLQSVPSDFSDGNATDTEQIQNAIQFCGLRAFFETMDNDGQTALRNGQWVENVRFCAWSGVSCDGAGRVGALTLSFPAVPATLPNEIGALNGLTSLHIIGNGNIPGGSLPSSFTSLKAMTLLHLESTAITALPDNLFSSLDQVTTLELVKNGQMGDDLPSSITSLPLQNLIINGQNLNNPLQTLSSSSSLQRYLQLLDLSSTSLSGIIPSSIYSFSSLLELHLDSNNLTNPLPSSFPSSLAALTLSNNSGLSGSVQGSFCSLGKLQNCEMSGTGLTAAGGCGVCRFS</sequence>
<evidence type="ECO:0000256" key="1">
    <source>
        <dbReference type="ARBA" id="ARBA00022729"/>
    </source>
</evidence>
<keyword evidence="3" id="KW-0472">Membrane</keyword>
<dbReference type="InterPro" id="IPR032675">
    <property type="entry name" value="LRR_dom_sf"/>
</dbReference>
<evidence type="ECO:0000313" key="5">
    <source>
        <dbReference type="Proteomes" id="UP001497453"/>
    </source>
</evidence>
<dbReference type="SUPFAM" id="SSF52058">
    <property type="entry name" value="L domain-like"/>
    <property type="match status" value="1"/>
</dbReference>
<dbReference type="Proteomes" id="UP001497453">
    <property type="component" value="Chromosome 6"/>
</dbReference>
<organism evidence="4 5">
    <name type="scientific">Somion occarium</name>
    <dbReference type="NCBI Taxonomy" id="3059160"/>
    <lineage>
        <taxon>Eukaryota</taxon>
        <taxon>Fungi</taxon>
        <taxon>Dikarya</taxon>
        <taxon>Basidiomycota</taxon>
        <taxon>Agaricomycotina</taxon>
        <taxon>Agaricomycetes</taxon>
        <taxon>Polyporales</taxon>
        <taxon>Cerrenaceae</taxon>
        <taxon>Somion</taxon>
    </lineage>
</organism>
<evidence type="ECO:0000313" key="4">
    <source>
        <dbReference type="EMBL" id="CAL1711551.1"/>
    </source>
</evidence>
<keyword evidence="3" id="KW-0812">Transmembrane</keyword>
<keyword evidence="3" id="KW-1133">Transmembrane helix</keyword>
<dbReference type="EMBL" id="OZ037949">
    <property type="protein sequence ID" value="CAL1711551.1"/>
    <property type="molecule type" value="Genomic_DNA"/>
</dbReference>
<feature type="transmembrane region" description="Helical" evidence="3">
    <location>
        <begin position="161"/>
        <end position="180"/>
    </location>
</feature>
<dbReference type="PANTHER" id="PTHR48060">
    <property type="entry name" value="DNA DAMAGE-REPAIR/TOLERATION PROTEIN DRT100"/>
    <property type="match status" value="1"/>
</dbReference>